<dbReference type="Pfam" id="PF22754">
    <property type="entry name" value="bHLH-TF_ACT-like_plant"/>
    <property type="match status" value="1"/>
</dbReference>
<sequence>MAVTKGRKGLTLHRKLRVLKHLTSSKSGFRLVNGLLKLMVWEVSGGQTEEIHVKANTIIKDAFCYMCKLKLQLAIHKEHLYVMQHLQEVKVIKTETGQIEIKVACKMGEDILVPVLEVLEKMNLNVINAKVSCECVFSMEAIVEQLDKAPLDLGRVEKAILVAIQTQA</sequence>
<proteinExistence type="predicted"/>
<dbReference type="OMA" id="CKMGEDI"/>
<evidence type="ECO:0000259" key="3">
    <source>
        <dbReference type="Pfam" id="PF22754"/>
    </source>
</evidence>
<gene>
    <name evidence="4" type="ORF">DCAR_005135</name>
</gene>
<dbReference type="AlphaFoldDB" id="A0A166CT32"/>
<evidence type="ECO:0000313" key="4">
    <source>
        <dbReference type="EMBL" id="KZN04298.1"/>
    </source>
</evidence>
<protein>
    <recommendedName>
        <fullName evidence="3">Plant bHLH transcription factor ACT-like domain-containing protein</fullName>
    </recommendedName>
</protein>
<accession>A0A166CT32</accession>
<reference evidence="4" key="1">
    <citation type="journal article" date="2016" name="Nat. Genet.">
        <title>A high-quality carrot genome assembly provides new insights into carotenoid accumulation and asterid genome evolution.</title>
        <authorList>
            <person name="Iorizzo M."/>
            <person name="Ellison S."/>
            <person name="Senalik D."/>
            <person name="Zeng P."/>
            <person name="Satapoomin P."/>
            <person name="Huang J."/>
            <person name="Bowman M."/>
            <person name="Iovene M."/>
            <person name="Sanseverino W."/>
            <person name="Cavagnaro P."/>
            <person name="Yildiz M."/>
            <person name="Macko-Podgorni A."/>
            <person name="Moranska E."/>
            <person name="Grzebelus E."/>
            <person name="Grzebelus D."/>
            <person name="Ashrafi H."/>
            <person name="Zheng Z."/>
            <person name="Cheng S."/>
            <person name="Spooner D."/>
            <person name="Van Deynze A."/>
            <person name="Simon P."/>
        </authorList>
    </citation>
    <scope>NUCLEOTIDE SEQUENCE [LARGE SCALE GENOMIC DNA]</scope>
    <source>
        <tissue evidence="4">Leaf</tissue>
    </source>
</reference>
<organism evidence="4">
    <name type="scientific">Daucus carota subsp. sativus</name>
    <name type="common">Carrot</name>
    <dbReference type="NCBI Taxonomy" id="79200"/>
    <lineage>
        <taxon>Eukaryota</taxon>
        <taxon>Viridiplantae</taxon>
        <taxon>Streptophyta</taxon>
        <taxon>Embryophyta</taxon>
        <taxon>Tracheophyta</taxon>
        <taxon>Spermatophyta</taxon>
        <taxon>Magnoliopsida</taxon>
        <taxon>eudicotyledons</taxon>
        <taxon>Gunneridae</taxon>
        <taxon>Pentapetalae</taxon>
        <taxon>asterids</taxon>
        <taxon>campanulids</taxon>
        <taxon>Apiales</taxon>
        <taxon>Apiaceae</taxon>
        <taxon>Apioideae</taxon>
        <taxon>Scandiceae</taxon>
        <taxon>Daucinae</taxon>
        <taxon>Daucus</taxon>
        <taxon>Daucus sect. Daucus</taxon>
    </lineage>
</organism>
<comment type="subcellular location">
    <subcellularLocation>
        <location evidence="1">Nucleus</location>
    </subcellularLocation>
</comment>
<comment type="caution">
    <text evidence="4">The sequence shown here is derived from an EMBL/GenBank/DDBJ whole genome shotgun (WGS) entry which is preliminary data.</text>
</comment>
<dbReference type="InterPro" id="IPR054502">
    <property type="entry name" value="bHLH-TF_ACT-like_plant"/>
</dbReference>
<evidence type="ECO:0000256" key="1">
    <source>
        <dbReference type="ARBA" id="ARBA00004123"/>
    </source>
</evidence>
<dbReference type="GO" id="GO:0080090">
    <property type="term" value="P:regulation of primary metabolic process"/>
    <property type="evidence" value="ECO:0007669"/>
    <property type="project" value="UniProtKB-ARBA"/>
</dbReference>
<dbReference type="Gramene" id="KZN04298">
    <property type="protein sequence ID" value="KZN04298"/>
    <property type="gene ID" value="DCAR_005135"/>
</dbReference>
<name>A0A166CT32_DAUCS</name>
<evidence type="ECO:0000256" key="2">
    <source>
        <dbReference type="ARBA" id="ARBA00023242"/>
    </source>
</evidence>
<keyword evidence="2" id="KW-0539">Nucleus</keyword>
<feature type="domain" description="Plant bHLH transcription factor ACT-like" evidence="3">
    <location>
        <begin position="88"/>
        <end position="165"/>
    </location>
</feature>
<dbReference type="EMBL" id="LNRQ01000002">
    <property type="protein sequence ID" value="KZN04298.1"/>
    <property type="molecule type" value="Genomic_DNA"/>
</dbReference>
<dbReference type="GO" id="GO:0005634">
    <property type="term" value="C:nucleus"/>
    <property type="evidence" value="ECO:0007669"/>
    <property type="project" value="UniProtKB-SubCell"/>
</dbReference>